<evidence type="ECO:0000313" key="2">
    <source>
        <dbReference type="Proteomes" id="UP000826212"/>
    </source>
</evidence>
<sequence length="290" mass="32673">MKNLKQLSTFFMAIVMLLLVACTGGKKNSGDTLKKEVTIGYVDGWAEGVAMTYVTKVILEEQGYNVKVKNAAVDLVFASMSQGDVDVFMDVWLPVTHKEKVAKFKNKLEYIGTNYPSAKLGLVVPSYVTINSIEELEAAKDKFKGKIIGIEKGAGMTGMTEVAIKDYNLSLKQINSSTVAMLTEVKKAIDKKEWIVFCGWAPHWMFGRFDLKFLSDSKKIYGDEEKIMTYSRKGFKKDFPELASYFTNFSMTDAQISALMNDMENGSSKDKTAKEWVRKNQELVKSWLKK</sequence>
<keyword evidence="2" id="KW-1185">Reference proteome</keyword>
<reference evidence="1" key="1">
    <citation type="submission" date="2021-08" db="EMBL/GenBank/DDBJ databases">
        <title>Novel anaerobic bacterium isolated from sea squirt in East Sea, Republic of Korea.</title>
        <authorList>
            <person name="Nguyen T.H."/>
            <person name="Li Z."/>
            <person name="Lee Y.-J."/>
            <person name="Ko J."/>
            <person name="Kim S.-G."/>
        </authorList>
    </citation>
    <scope>NUCLEOTIDE SEQUENCE</scope>
    <source>
        <strain evidence="1">KCTC 25031</strain>
    </source>
</reference>
<accession>A0AC61NH11</accession>
<organism evidence="1 2">
    <name type="scientific">Halosquirtibacter laminarini</name>
    <dbReference type="NCBI Taxonomy" id="3374600"/>
    <lineage>
        <taxon>Bacteria</taxon>
        <taxon>Pseudomonadati</taxon>
        <taxon>Bacteroidota</taxon>
        <taxon>Bacteroidia</taxon>
        <taxon>Marinilabiliales</taxon>
        <taxon>Prolixibacteraceae</taxon>
        <taxon>Halosquirtibacter</taxon>
    </lineage>
</organism>
<evidence type="ECO:0000313" key="1">
    <source>
        <dbReference type="EMBL" id="QZE14936.1"/>
    </source>
</evidence>
<dbReference type="EMBL" id="CP081303">
    <property type="protein sequence ID" value="QZE14936.1"/>
    <property type="molecule type" value="Genomic_DNA"/>
</dbReference>
<protein>
    <submittedName>
        <fullName evidence="1">Glycine betaine ABC transporter substrate-binding protein</fullName>
    </submittedName>
</protein>
<dbReference type="Proteomes" id="UP000826212">
    <property type="component" value="Chromosome"/>
</dbReference>
<name>A0AC61NH11_9BACT</name>
<proteinExistence type="predicted"/>
<gene>
    <name evidence="1" type="ORF">K4L44_03605</name>
</gene>